<reference evidence="2" key="1">
    <citation type="submission" date="2022-08" db="EMBL/GenBank/DDBJ databases">
        <title>A Global Phylogenomic Analysis of the Shiitake Genus Lentinula.</title>
        <authorList>
            <consortium name="DOE Joint Genome Institute"/>
            <person name="Sierra-Patev S."/>
            <person name="Min B."/>
            <person name="Naranjo-Ortiz M."/>
            <person name="Looney B."/>
            <person name="Konkel Z."/>
            <person name="Slot J.C."/>
            <person name="Sakamoto Y."/>
            <person name="Steenwyk J.L."/>
            <person name="Rokas A."/>
            <person name="Carro J."/>
            <person name="Camarero S."/>
            <person name="Ferreira P."/>
            <person name="Molpeceres G."/>
            <person name="Ruiz-Duenas F.J."/>
            <person name="Serrano A."/>
            <person name="Henrissat B."/>
            <person name="Drula E."/>
            <person name="Hughes K.W."/>
            <person name="Mata J.L."/>
            <person name="Ishikawa N.K."/>
            <person name="Vargas-Isla R."/>
            <person name="Ushijima S."/>
            <person name="Smith C.A."/>
            <person name="Ahrendt S."/>
            <person name="Andreopoulos W."/>
            <person name="He G."/>
            <person name="Labutti K."/>
            <person name="Lipzen A."/>
            <person name="Ng V."/>
            <person name="Riley R."/>
            <person name="Sandor L."/>
            <person name="Barry K."/>
            <person name="Martinez A.T."/>
            <person name="Xiao Y."/>
            <person name="Gibbons J.G."/>
            <person name="Terashima K."/>
            <person name="Grigoriev I.V."/>
            <person name="Hibbett D.S."/>
        </authorList>
    </citation>
    <scope>NUCLEOTIDE SEQUENCE</scope>
    <source>
        <strain evidence="2">JLM2183</strain>
    </source>
</reference>
<proteinExistence type="predicted"/>
<feature type="compositionally biased region" description="Basic residues" evidence="1">
    <location>
        <begin position="564"/>
        <end position="574"/>
    </location>
</feature>
<feature type="compositionally biased region" description="Polar residues" evidence="1">
    <location>
        <begin position="507"/>
        <end position="519"/>
    </location>
</feature>
<comment type="caution">
    <text evidence="2">The sequence shown here is derived from an EMBL/GenBank/DDBJ whole genome shotgun (WGS) entry which is preliminary data.</text>
</comment>
<feature type="compositionally biased region" description="Basic and acidic residues" evidence="1">
    <location>
        <begin position="393"/>
        <end position="403"/>
    </location>
</feature>
<feature type="region of interest" description="Disordered" evidence="1">
    <location>
        <begin position="222"/>
        <end position="344"/>
    </location>
</feature>
<feature type="compositionally biased region" description="Pro residues" evidence="1">
    <location>
        <begin position="549"/>
        <end position="561"/>
    </location>
</feature>
<feature type="region of interest" description="Disordered" evidence="1">
    <location>
        <begin position="368"/>
        <end position="611"/>
    </location>
</feature>
<feature type="compositionally biased region" description="Low complexity" evidence="1">
    <location>
        <begin position="243"/>
        <end position="253"/>
    </location>
</feature>
<sequence length="611" mass="66948">MSSRRQNRVSTLAIVLPHPPLLRRRSSLLSQGSIASPHTPRTSNCASPTCQSWLFANNNNRKSTDSWNSSNQDVGEDCESEWKPDQVLLLSRTLDALPSHLVTPFNGPIPPSNLLDKIARGVANAKGPAEWPHSLRATRVKLIEIARQRAREDSSRSFKSVVMDENDDISCYSADSDVNVGLTRKRSRVISRRPLYRQSSMDFVTSVDRKNGDNITRLSTRLQRTDSLVPNPTYHPYTRSRARAQTQSQAQTRLEQMNRRSSSPPRPAHVPSLISPSTPSSSTLNSLSSLSTSAAHPHYIRRSASTFSSSDSSMISGNRSSLADSETKPHLLPSALPEPVDPRVQRVRRSESFCNPPYKAAKDGRSFVASAKTPSPSRQTFKRAPSYGALAQEAREREKEKRVNGVFPNINSSKSREEMNVSPCPSSDEEEKLRNKQAKKTKGPGGKASKSPVASAPPDSPISDEEKAKKRTKAKQASYSESNPSTSRLKSSPPASAPTSVPAQLSAHPTSRMNLQRNPSLFGEELPRLHIPAAPTRPIPYSSPVSSKPLPPPTLNQPVGPPRKTLRRVKRLAPSRRISFGSLVAPNGNDADVEEDTKGQSPKLGSAFQLS</sequence>
<dbReference type="AlphaFoldDB" id="A0A9W9DM62"/>
<organism evidence="2 3">
    <name type="scientific">Lentinula aciculospora</name>
    <dbReference type="NCBI Taxonomy" id="153920"/>
    <lineage>
        <taxon>Eukaryota</taxon>
        <taxon>Fungi</taxon>
        <taxon>Dikarya</taxon>
        <taxon>Basidiomycota</taxon>
        <taxon>Agaricomycotina</taxon>
        <taxon>Agaricomycetes</taxon>
        <taxon>Agaricomycetidae</taxon>
        <taxon>Agaricales</taxon>
        <taxon>Marasmiineae</taxon>
        <taxon>Omphalotaceae</taxon>
        <taxon>Lentinula</taxon>
    </lineage>
</organism>
<evidence type="ECO:0000313" key="2">
    <source>
        <dbReference type="EMBL" id="KAJ4477301.1"/>
    </source>
</evidence>
<evidence type="ECO:0000313" key="3">
    <source>
        <dbReference type="Proteomes" id="UP001150266"/>
    </source>
</evidence>
<keyword evidence="3" id="KW-1185">Reference proteome</keyword>
<name>A0A9W9DM62_9AGAR</name>
<gene>
    <name evidence="2" type="ORF">J3R30DRAFT_198616</name>
</gene>
<feature type="compositionally biased region" description="Low complexity" evidence="1">
    <location>
        <begin position="491"/>
        <end position="503"/>
    </location>
</feature>
<feature type="compositionally biased region" description="Low complexity" evidence="1">
    <location>
        <begin position="303"/>
        <end position="321"/>
    </location>
</feature>
<protein>
    <submittedName>
        <fullName evidence="2">Uncharacterized protein</fullName>
    </submittedName>
</protein>
<dbReference type="EMBL" id="JAOTPV010000010">
    <property type="protein sequence ID" value="KAJ4477301.1"/>
    <property type="molecule type" value="Genomic_DNA"/>
</dbReference>
<dbReference type="OrthoDB" id="433738at2759"/>
<dbReference type="Proteomes" id="UP001150266">
    <property type="component" value="Unassembled WGS sequence"/>
</dbReference>
<feature type="compositionally biased region" description="Low complexity" evidence="1">
    <location>
        <begin position="271"/>
        <end position="293"/>
    </location>
</feature>
<evidence type="ECO:0000256" key="1">
    <source>
        <dbReference type="SAM" id="MobiDB-lite"/>
    </source>
</evidence>
<feature type="compositionally biased region" description="Polar residues" evidence="1">
    <location>
        <begin position="475"/>
        <end position="490"/>
    </location>
</feature>
<accession>A0A9W9DM62</accession>